<dbReference type="Proteomes" id="UP000732378">
    <property type="component" value="Unassembled WGS sequence"/>
</dbReference>
<accession>A0ABS2M552</accession>
<keyword evidence="2" id="KW-1185">Reference proteome</keyword>
<protein>
    <submittedName>
        <fullName evidence="1">Spore protein YtfJ</fullName>
    </submittedName>
</protein>
<evidence type="ECO:0000313" key="2">
    <source>
        <dbReference type="Proteomes" id="UP000732378"/>
    </source>
</evidence>
<comment type="caution">
    <text evidence="1">The sequence shown here is derived from an EMBL/GenBank/DDBJ whole genome shotgun (WGS) entry which is preliminary data.</text>
</comment>
<proteinExistence type="predicted"/>
<dbReference type="RefSeq" id="WP_193668781.1">
    <property type="nucleotide sequence ID" value="NZ_JACDTV010000006.1"/>
</dbReference>
<reference evidence="1 2" key="1">
    <citation type="submission" date="2021-01" db="EMBL/GenBank/DDBJ databases">
        <title>Sequencing the genomes of 1000 actinobacteria strains.</title>
        <authorList>
            <person name="Klenk H.-P."/>
        </authorList>
    </citation>
    <scope>NUCLEOTIDE SEQUENCE [LARGE SCALE GENOMIC DNA]</scope>
    <source>
        <strain evidence="1 2">DSM 18239</strain>
    </source>
</reference>
<dbReference type="InterPro" id="IPR014229">
    <property type="entry name" value="Spore_YtfJ"/>
</dbReference>
<evidence type="ECO:0000313" key="1">
    <source>
        <dbReference type="EMBL" id="MBM7506300.1"/>
    </source>
</evidence>
<sequence>MDITEVFSTVKDTATVKRVFAEPYEKDGLTVIPVALVGGGAGGGSGHDEKGGEGEGGGFAVSSRPAGVYVIKDGRVDWRPAVDPNRIVTVAGVVLVAFLLTRPRVVRAHAAPGARRARRARR</sequence>
<organism evidence="1 2">
    <name type="scientific">Nocardioides salarius</name>
    <dbReference type="NCBI Taxonomy" id="374513"/>
    <lineage>
        <taxon>Bacteria</taxon>
        <taxon>Bacillati</taxon>
        <taxon>Actinomycetota</taxon>
        <taxon>Actinomycetes</taxon>
        <taxon>Propionibacteriales</taxon>
        <taxon>Nocardioidaceae</taxon>
        <taxon>Nocardioides</taxon>
    </lineage>
</organism>
<dbReference type="Pfam" id="PF09579">
    <property type="entry name" value="Spore_YtfJ"/>
    <property type="match status" value="1"/>
</dbReference>
<name>A0ABS2M552_9ACTN</name>
<gene>
    <name evidence="1" type="ORF">JOE61_000114</name>
</gene>
<dbReference type="EMBL" id="JAFBBZ010000001">
    <property type="protein sequence ID" value="MBM7506300.1"/>
    <property type="molecule type" value="Genomic_DNA"/>
</dbReference>